<organism evidence="1 2">
    <name type="scientific">Cellulophaga baltica</name>
    <dbReference type="NCBI Taxonomy" id="76594"/>
    <lineage>
        <taxon>Bacteria</taxon>
        <taxon>Pseudomonadati</taxon>
        <taxon>Bacteroidota</taxon>
        <taxon>Flavobacteriia</taxon>
        <taxon>Flavobacteriales</taxon>
        <taxon>Flavobacteriaceae</taxon>
        <taxon>Cellulophaga</taxon>
    </lineage>
</organism>
<accession>A0A1G7IG86</accession>
<protein>
    <submittedName>
        <fullName evidence="1">Uncharacterized protein</fullName>
    </submittedName>
</protein>
<dbReference type="AlphaFoldDB" id="A0A1G7IG86"/>
<name>A0A1G7IG86_9FLAO</name>
<evidence type="ECO:0000313" key="1">
    <source>
        <dbReference type="EMBL" id="SDF11751.1"/>
    </source>
</evidence>
<proteinExistence type="predicted"/>
<evidence type="ECO:0000313" key="2">
    <source>
        <dbReference type="Proteomes" id="UP000182114"/>
    </source>
</evidence>
<reference evidence="2" key="1">
    <citation type="submission" date="2016-10" db="EMBL/GenBank/DDBJ databases">
        <authorList>
            <person name="Varghese N."/>
            <person name="Submissions S."/>
        </authorList>
    </citation>
    <scope>NUCLEOTIDE SEQUENCE [LARGE SCALE GENOMIC DNA]</scope>
    <source>
        <strain evidence="2">DSM 24729</strain>
    </source>
</reference>
<dbReference type="Proteomes" id="UP000182114">
    <property type="component" value="Unassembled WGS sequence"/>
</dbReference>
<sequence>MYLLRYLSFLFSSTNQHGVHSPFVYTLVTKGLYKKDKYTSIKSLNTALKLLDYFKISEINLKDQNETFKALITEKFPNIGLDTNSESFIYLDNLSDKNVLFFKELERFNNDTLIYINNINKNYAHWQALITLEKIKVSIDTFHGGILFFRREQVKEHFKIRI</sequence>
<dbReference type="EMBL" id="FNBD01000007">
    <property type="protein sequence ID" value="SDF11751.1"/>
    <property type="molecule type" value="Genomic_DNA"/>
</dbReference>
<keyword evidence="2" id="KW-1185">Reference proteome</keyword>
<gene>
    <name evidence="1" type="ORF">SAMN04487992_107233</name>
</gene>